<gene>
    <name evidence="19" type="ORF">MNBD_GAMMA14-2639</name>
</gene>
<dbReference type="Pfam" id="PF00035">
    <property type="entry name" value="dsrm"/>
    <property type="match status" value="1"/>
</dbReference>
<dbReference type="GO" id="GO:0004525">
    <property type="term" value="F:ribonuclease III activity"/>
    <property type="evidence" value="ECO:0007669"/>
    <property type="project" value="UniProtKB-EC"/>
</dbReference>
<dbReference type="GO" id="GO:0006364">
    <property type="term" value="P:rRNA processing"/>
    <property type="evidence" value="ECO:0007669"/>
    <property type="project" value="UniProtKB-KW"/>
</dbReference>
<evidence type="ECO:0000256" key="10">
    <source>
        <dbReference type="ARBA" id="ARBA00022722"/>
    </source>
</evidence>
<keyword evidence="11" id="KW-0479">Metal-binding</keyword>
<accession>A0A3B0YTS1</accession>
<sequence>MNRPLDGLARSLGYEFRQLELLEAAVTHRSVGSRNNERLEFLGDAALGFVIAEWLFEKFNDVSEGQLSRLRASLVKRETLAEVARGLELGDYLRLGSGELKSGGFRRDSILADALEAILGAILLDRDYEACHACIHRLFKDKMAMLSSSDELKDPKTLLQELLQSRKLGLPGYEVISVSGKAHQQHFVVECRVKDLDASVKGEGGNRRSAEQAAAQRMLSKVNPGD</sequence>
<keyword evidence="8" id="KW-0507">mRNA processing</keyword>
<keyword evidence="12" id="KW-0255">Endonuclease</keyword>
<evidence type="ECO:0000256" key="13">
    <source>
        <dbReference type="ARBA" id="ARBA00022801"/>
    </source>
</evidence>
<feature type="domain" description="RNase III" evidence="18">
    <location>
        <begin position="5"/>
        <end position="127"/>
    </location>
</feature>
<dbReference type="Gene3D" id="3.30.160.20">
    <property type="match status" value="1"/>
</dbReference>
<dbReference type="PROSITE" id="PS00517">
    <property type="entry name" value="RNASE_3_1"/>
    <property type="match status" value="1"/>
</dbReference>
<dbReference type="Pfam" id="PF14622">
    <property type="entry name" value="Ribonucleas_3_3"/>
    <property type="match status" value="1"/>
</dbReference>
<dbReference type="FunFam" id="1.10.1520.10:FF:000001">
    <property type="entry name" value="Ribonuclease 3"/>
    <property type="match status" value="1"/>
</dbReference>
<dbReference type="PANTHER" id="PTHR11207">
    <property type="entry name" value="RIBONUCLEASE III"/>
    <property type="match status" value="1"/>
</dbReference>
<keyword evidence="10" id="KW-0540">Nuclease</keyword>
<evidence type="ECO:0000256" key="5">
    <source>
        <dbReference type="ARBA" id="ARBA00012177"/>
    </source>
</evidence>
<evidence type="ECO:0000256" key="8">
    <source>
        <dbReference type="ARBA" id="ARBA00022664"/>
    </source>
</evidence>
<dbReference type="GO" id="GO:0008033">
    <property type="term" value="P:tRNA processing"/>
    <property type="evidence" value="ECO:0007669"/>
    <property type="project" value="UniProtKB-KW"/>
</dbReference>
<dbReference type="AlphaFoldDB" id="A0A3B0YTS1"/>
<dbReference type="InterPro" id="IPR000999">
    <property type="entry name" value="RNase_III_dom"/>
</dbReference>
<dbReference type="InterPro" id="IPR011907">
    <property type="entry name" value="RNase_III"/>
</dbReference>
<dbReference type="SMART" id="SM00358">
    <property type="entry name" value="DSRM"/>
    <property type="match status" value="1"/>
</dbReference>
<dbReference type="CDD" id="cd10845">
    <property type="entry name" value="DSRM_RNAse_III_family"/>
    <property type="match status" value="1"/>
</dbReference>
<proteinExistence type="inferred from homology"/>
<evidence type="ECO:0000313" key="19">
    <source>
        <dbReference type="EMBL" id="VAW77699.1"/>
    </source>
</evidence>
<dbReference type="CDD" id="cd00593">
    <property type="entry name" value="RIBOc"/>
    <property type="match status" value="1"/>
</dbReference>
<evidence type="ECO:0000256" key="1">
    <source>
        <dbReference type="ARBA" id="ARBA00000109"/>
    </source>
</evidence>
<evidence type="ECO:0000256" key="4">
    <source>
        <dbReference type="ARBA" id="ARBA00011738"/>
    </source>
</evidence>
<dbReference type="GO" id="GO:0005737">
    <property type="term" value="C:cytoplasm"/>
    <property type="evidence" value="ECO:0007669"/>
    <property type="project" value="UniProtKB-SubCell"/>
</dbReference>
<comment type="subcellular location">
    <subcellularLocation>
        <location evidence="2">Cytoplasm</location>
    </subcellularLocation>
</comment>
<dbReference type="EC" id="3.1.26.3" evidence="5"/>
<evidence type="ECO:0000256" key="15">
    <source>
        <dbReference type="ARBA" id="ARBA00022884"/>
    </source>
</evidence>
<dbReference type="GO" id="GO:0046872">
    <property type="term" value="F:metal ion binding"/>
    <property type="evidence" value="ECO:0007669"/>
    <property type="project" value="UniProtKB-KW"/>
</dbReference>
<dbReference type="PANTHER" id="PTHR11207:SF0">
    <property type="entry name" value="RIBONUCLEASE 3"/>
    <property type="match status" value="1"/>
</dbReference>
<dbReference type="GO" id="GO:0006397">
    <property type="term" value="P:mRNA processing"/>
    <property type="evidence" value="ECO:0007669"/>
    <property type="project" value="UniProtKB-KW"/>
</dbReference>
<comment type="similarity">
    <text evidence="3">Belongs to the ribonuclease III family.</text>
</comment>
<dbReference type="SUPFAM" id="SSF54768">
    <property type="entry name" value="dsRNA-binding domain-like"/>
    <property type="match status" value="1"/>
</dbReference>
<evidence type="ECO:0000259" key="17">
    <source>
        <dbReference type="PROSITE" id="PS50137"/>
    </source>
</evidence>
<dbReference type="GO" id="GO:0003725">
    <property type="term" value="F:double-stranded RNA binding"/>
    <property type="evidence" value="ECO:0007669"/>
    <property type="project" value="TreeGrafter"/>
</dbReference>
<feature type="region of interest" description="Disordered" evidence="16">
    <location>
        <begin position="202"/>
        <end position="226"/>
    </location>
</feature>
<evidence type="ECO:0000256" key="16">
    <source>
        <dbReference type="SAM" id="MobiDB-lite"/>
    </source>
</evidence>
<reference evidence="19" key="1">
    <citation type="submission" date="2018-06" db="EMBL/GenBank/DDBJ databases">
        <authorList>
            <person name="Zhirakovskaya E."/>
        </authorList>
    </citation>
    <scope>NUCLEOTIDE SEQUENCE</scope>
</reference>
<dbReference type="NCBIfam" id="TIGR02191">
    <property type="entry name" value="RNaseIII"/>
    <property type="match status" value="1"/>
</dbReference>
<keyword evidence="6" id="KW-0963">Cytoplasm</keyword>
<evidence type="ECO:0000256" key="3">
    <source>
        <dbReference type="ARBA" id="ARBA00010183"/>
    </source>
</evidence>
<evidence type="ECO:0000256" key="12">
    <source>
        <dbReference type="ARBA" id="ARBA00022759"/>
    </source>
</evidence>
<evidence type="ECO:0000256" key="2">
    <source>
        <dbReference type="ARBA" id="ARBA00004496"/>
    </source>
</evidence>
<dbReference type="PROSITE" id="PS50142">
    <property type="entry name" value="RNASE_3_2"/>
    <property type="match status" value="1"/>
</dbReference>
<dbReference type="InterPro" id="IPR036389">
    <property type="entry name" value="RNase_III_sf"/>
</dbReference>
<keyword evidence="14" id="KW-0460">Magnesium</keyword>
<comment type="subunit">
    <text evidence="4">Homodimer.</text>
</comment>
<name>A0A3B0YTS1_9ZZZZ</name>
<keyword evidence="13 19" id="KW-0378">Hydrolase</keyword>
<dbReference type="GO" id="GO:0010468">
    <property type="term" value="P:regulation of gene expression"/>
    <property type="evidence" value="ECO:0007669"/>
    <property type="project" value="TreeGrafter"/>
</dbReference>
<dbReference type="FunFam" id="3.30.160.20:FF:000003">
    <property type="entry name" value="Ribonuclease 3"/>
    <property type="match status" value="1"/>
</dbReference>
<dbReference type="SUPFAM" id="SSF69065">
    <property type="entry name" value="RNase III domain-like"/>
    <property type="match status" value="1"/>
</dbReference>
<evidence type="ECO:0000259" key="18">
    <source>
        <dbReference type="PROSITE" id="PS50142"/>
    </source>
</evidence>
<protein>
    <recommendedName>
        <fullName evidence="5">ribonuclease III</fullName>
        <ecNumber evidence="5">3.1.26.3</ecNumber>
    </recommendedName>
</protein>
<keyword evidence="9" id="KW-0819">tRNA processing</keyword>
<evidence type="ECO:0000256" key="9">
    <source>
        <dbReference type="ARBA" id="ARBA00022694"/>
    </source>
</evidence>
<dbReference type="EMBL" id="UOFM01000231">
    <property type="protein sequence ID" value="VAW77699.1"/>
    <property type="molecule type" value="Genomic_DNA"/>
</dbReference>
<comment type="catalytic activity">
    <reaction evidence="1">
        <text>Endonucleolytic cleavage to 5'-phosphomonoester.</text>
        <dbReference type="EC" id="3.1.26.3"/>
    </reaction>
</comment>
<keyword evidence="15" id="KW-0694">RNA-binding</keyword>
<evidence type="ECO:0000256" key="14">
    <source>
        <dbReference type="ARBA" id="ARBA00022842"/>
    </source>
</evidence>
<evidence type="ECO:0000256" key="7">
    <source>
        <dbReference type="ARBA" id="ARBA00022552"/>
    </source>
</evidence>
<dbReference type="SMART" id="SM00535">
    <property type="entry name" value="RIBOc"/>
    <property type="match status" value="1"/>
</dbReference>
<keyword evidence="7" id="KW-0698">rRNA processing</keyword>
<evidence type="ECO:0000256" key="6">
    <source>
        <dbReference type="ARBA" id="ARBA00022490"/>
    </source>
</evidence>
<dbReference type="HAMAP" id="MF_00104">
    <property type="entry name" value="RNase_III"/>
    <property type="match status" value="1"/>
</dbReference>
<feature type="domain" description="DRBM" evidence="17">
    <location>
        <begin position="154"/>
        <end position="224"/>
    </location>
</feature>
<organism evidence="19">
    <name type="scientific">hydrothermal vent metagenome</name>
    <dbReference type="NCBI Taxonomy" id="652676"/>
    <lineage>
        <taxon>unclassified sequences</taxon>
        <taxon>metagenomes</taxon>
        <taxon>ecological metagenomes</taxon>
    </lineage>
</organism>
<dbReference type="Gene3D" id="1.10.1520.10">
    <property type="entry name" value="Ribonuclease III domain"/>
    <property type="match status" value="1"/>
</dbReference>
<dbReference type="PROSITE" id="PS50137">
    <property type="entry name" value="DS_RBD"/>
    <property type="match status" value="1"/>
</dbReference>
<dbReference type="GO" id="GO:0042802">
    <property type="term" value="F:identical protein binding"/>
    <property type="evidence" value="ECO:0007669"/>
    <property type="project" value="UniProtKB-ARBA"/>
</dbReference>
<dbReference type="InterPro" id="IPR014720">
    <property type="entry name" value="dsRBD_dom"/>
</dbReference>
<evidence type="ECO:0000256" key="11">
    <source>
        <dbReference type="ARBA" id="ARBA00022723"/>
    </source>
</evidence>